<protein>
    <submittedName>
        <fullName evidence="2">Uncharacterized protein</fullName>
    </submittedName>
</protein>
<feature type="transmembrane region" description="Helical" evidence="1">
    <location>
        <begin position="12"/>
        <end position="36"/>
    </location>
</feature>
<dbReference type="EMBL" id="AEDQ01000016">
    <property type="protein sequence ID" value="EFL44398.1"/>
    <property type="molecule type" value="Genomic_DNA"/>
</dbReference>
<keyword evidence="3" id="KW-1185">Reference proteome</keyword>
<evidence type="ECO:0000256" key="1">
    <source>
        <dbReference type="SAM" id="Phobius"/>
    </source>
</evidence>
<keyword evidence="1" id="KW-0472">Membrane</keyword>
<keyword evidence="1" id="KW-0812">Transmembrane</keyword>
<sequence length="42" mass="4605">MCAPFCMTASSLYAAFLATSSTIFHQSVCAMLYISFELCVML</sequence>
<name>A0ABN0B0W3_9ACTN</name>
<reference evidence="2 3" key="1">
    <citation type="submission" date="2010-08" db="EMBL/GenBank/DDBJ databases">
        <authorList>
            <person name="Durkin A.S."/>
            <person name="Madupu R."/>
            <person name="Torralba M."/>
            <person name="Gillis M."/>
            <person name="Methe B."/>
            <person name="Sutton G."/>
            <person name="Nelson K.E."/>
        </authorList>
    </citation>
    <scope>NUCLEOTIDE SEQUENCE [LARGE SCALE GENOMIC DNA]</scope>
    <source>
        <strain evidence="2 3">PB189-T1-4</strain>
    </source>
</reference>
<organism evidence="2 3">
    <name type="scientific">Fannyhessea vaginae PB189-T1-4</name>
    <dbReference type="NCBI Taxonomy" id="866774"/>
    <lineage>
        <taxon>Bacteria</taxon>
        <taxon>Bacillati</taxon>
        <taxon>Actinomycetota</taxon>
        <taxon>Coriobacteriia</taxon>
        <taxon>Coriobacteriales</taxon>
        <taxon>Atopobiaceae</taxon>
        <taxon>Fannyhessea</taxon>
    </lineage>
</organism>
<proteinExistence type="predicted"/>
<comment type="caution">
    <text evidence="2">The sequence shown here is derived from an EMBL/GenBank/DDBJ whole genome shotgun (WGS) entry which is preliminary data.</text>
</comment>
<gene>
    <name evidence="2" type="ORF">HMPREF9248_0449</name>
</gene>
<keyword evidence="1" id="KW-1133">Transmembrane helix</keyword>
<evidence type="ECO:0000313" key="3">
    <source>
        <dbReference type="Proteomes" id="UP000004431"/>
    </source>
</evidence>
<evidence type="ECO:0000313" key="2">
    <source>
        <dbReference type="EMBL" id="EFL44398.1"/>
    </source>
</evidence>
<dbReference type="Proteomes" id="UP000004431">
    <property type="component" value="Unassembled WGS sequence"/>
</dbReference>
<accession>A0ABN0B0W3</accession>